<dbReference type="SUPFAM" id="SSF54593">
    <property type="entry name" value="Glyoxalase/Bleomycin resistance protein/Dihydroxybiphenyl dioxygenase"/>
    <property type="match status" value="1"/>
</dbReference>
<proteinExistence type="predicted"/>
<reference evidence="2 3" key="1">
    <citation type="submission" date="2018-05" db="EMBL/GenBank/DDBJ databases">
        <title>Streptomyces venezuelae.</title>
        <authorList>
            <person name="Kim W."/>
            <person name="Lee N."/>
            <person name="Cho B.-K."/>
        </authorList>
    </citation>
    <scope>NUCLEOTIDE SEQUENCE [LARGE SCALE GENOMIC DNA]</scope>
    <source>
        <strain evidence="2 3">ATCC 21782</strain>
    </source>
</reference>
<dbReference type="InterPro" id="IPR004360">
    <property type="entry name" value="Glyas_Fos-R_dOase_dom"/>
</dbReference>
<protein>
    <submittedName>
        <fullName evidence="2">Glyoxalase</fullName>
    </submittedName>
</protein>
<evidence type="ECO:0000313" key="2">
    <source>
        <dbReference type="EMBL" id="QES46843.1"/>
    </source>
</evidence>
<organism evidence="2 3">
    <name type="scientific">Streptomyces venezuelae</name>
    <dbReference type="NCBI Taxonomy" id="54571"/>
    <lineage>
        <taxon>Bacteria</taxon>
        <taxon>Bacillati</taxon>
        <taxon>Actinomycetota</taxon>
        <taxon>Actinomycetes</taxon>
        <taxon>Kitasatosporales</taxon>
        <taxon>Streptomycetaceae</taxon>
        <taxon>Streptomyces</taxon>
    </lineage>
</organism>
<dbReference type="PANTHER" id="PTHR33993">
    <property type="entry name" value="GLYOXALASE-RELATED"/>
    <property type="match status" value="1"/>
</dbReference>
<dbReference type="InterPro" id="IPR037523">
    <property type="entry name" value="VOC_core"/>
</dbReference>
<dbReference type="OrthoDB" id="4565236at2"/>
<dbReference type="Proteomes" id="UP000325211">
    <property type="component" value="Chromosome"/>
</dbReference>
<dbReference type="InterPro" id="IPR052164">
    <property type="entry name" value="Anthracycline_SecMetBiosynth"/>
</dbReference>
<dbReference type="Pfam" id="PF00903">
    <property type="entry name" value="Glyoxalase"/>
    <property type="match status" value="1"/>
</dbReference>
<evidence type="ECO:0000259" key="1">
    <source>
        <dbReference type="PROSITE" id="PS51819"/>
    </source>
</evidence>
<dbReference type="AlphaFoldDB" id="A0A5P2CWN4"/>
<dbReference type="InterPro" id="IPR029068">
    <property type="entry name" value="Glyas_Bleomycin-R_OHBP_Dase"/>
</dbReference>
<dbReference type="CDD" id="cd06587">
    <property type="entry name" value="VOC"/>
    <property type="match status" value="1"/>
</dbReference>
<name>A0A5P2CWN4_STRVZ</name>
<sequence>MSSEPRRNAVLRGLATINFWAADHPAAIRWYTELLGFGPYFERPGYAEFRIGDHQQELGLVDARYAPPGAAGGPAGVVAYWHVDDLAATLKRLLDLGASEYQPVTAWGDAGFVTASVTDPFGNILGIMTNPHYLDMLGPEGPDEPA</sequence>
<dbReference type="PROSITE" id="PS51819">
    <property type="entry name" value="VOC"/>
    <property type="match status" value="1"/>
</dbReference>
<feature type="domain" description="VOC" evidence="1">
    <location>
        <begin position="13"/>
        <end position="130"/>
    </location>
</feature>
<evidence type="ECO:0000313" key="3">
    <source>
        <dbReference type="Proteomes" id="UP000325211"/>
    </source>
</evidence>
<gene>
    <name evidence="2" type="ORF">DEJ50_02205</name>
</gene>
<dbReference type="EMBL" id="CP029190">
    <property type="protein sequence ID" value="QES46843.1"/>
    <property type="molecule type" value="Genomic_DNA"/>
</dbReference>
<dbReference type="Gene3D" id="3.10.180.10">
    <property type="entry name" value="2,3-Dihydroxybiphenyl 1,2-Dioxygenase, domain 1"/>
    <property type="match status" value="1"/>
</dbReference>
<accession>A0A5P2CWN4</accession>